<sequence>MAAFISIKCVANDLYLPVLIDYVNDDAPPMHSGYVDVPSESSDGNYEVKWHVDGYHNNYILEESTDSGASWSIIYQGDSTYSTQSKLTSGTYFYRVKSCEAQGCTNFVYSRPILVNALAQGPSNVVAIQQGNNINVSWSETSFTNAKPISETMVQRFLRVLMGQSANRVQYEVYESKNGQEYQFLQSTQQTSVMLTADSSATFRYMVRLCYLDLTKCSRYSPPSNGVGGLEAPKSVTATSDAIGITVNWSPVDSGNIDVRYVVERSLNSGSWVVVSQTGTSEYVEIAPVYGVHTYRVKSCDATTCYEVSHVTRPIKIVENNQCTQAMGRLSVYSDGSNYYLKRFTTEWQSKFIPGVALIPYDSRQLIKQQQWKITPSNTQASGYQINALSAAVFNGIAMTKVDKPLECSVNLVTNETLLSLHDGTAKITWAVKTSVANTYADNFFETYASDGQITLSFDKQAARLLWAAPKSKVSTYELEYAICNSACLSSGVIDWKKLSDLPNTQASMIVRNKGLPQNMYVFRIRGCLNSQTCYGWSNTVRASVDESSLGVELDIFYIEGAEDYYLKVPISNSSEFHYIKVTYDGLIYLTKNQFIALRLLMKNDLRAYYGNFSSDDIEDVVIRDNYDLTAFQLTRKGSDFLMEFMNLSEKSGVISWNTYPNVKYYKLEYAQCKGDCVSLGSELWNSEKITKNINSSRVDYTMPEDMNKKYLYRVTGCYTDEKCRGWSNYIKVGNSKKEVIFIHTDLLGSPVAETQL</sequence>
<dbReference type="EMBL" id="AQGV01000012">
    <property type="protein sequence ID" value="MBE0368570.1"/>
    <property type="molecule type" value="Genomic_DNA"/>
</dbReference>
<dbReference type="RefSeq" id="WP_192507828.1">
    <property type="nucleotide sequence ID" value="NZ_AQGV01000012.1"/>
</dbReference>
<gene>
    <name evidence="1" type="ORF">PAUR_a2198</name>
</gene>
<evidence type="ECO:0000313" key="1">
    <source>
        <dbReference type="EMBL" id="MBE0368570.1"/>
    </source>
</evidence>
<organism evidence="1 2">
    <name type="scientific">Pseudoalteromonas aurantia 208</name>
    <dbReference type="NCBI Taxonomy" id="1314867"/>
    <lineage>
        <taxon>Bacteria</taxon>
        <taxon>Pseudomonadati</taxon>
        <taxon>Pseudomonadota</taxon>
        <taxon>Gammaproteobacteria</taxon>
        <taxon>Alteromonadales</taxon>
        <taxon>Pseudoalteromonadaceae</taxon>
        <taxon>Pseudoalteromonas</taxon>
    </lineage>
</organism>
<protein>
    <recommendedName>
        <fullName evidence="3">Fibronectin type III domain protein</fullName>
    </recommendedName>
</protein>
<dbReference type="Proteomes" id="UP000615755">
    <property type="component" value="Unassembled WGS sequence"/>
</dbReference>
<evidence type="ECO:0000313" key="2">
    <source>
        <dbReference type="Proteomes" id="UP000615755"/>
    </source>
</evidence>
<dbReference type="InterPro" id="IPR036116">
    <property type="entry name" value="FN3_sf"/>
</dbReference>
<accession>A0ABR9EE76</accession>
<comment type="caution">
    <text evidence="1">The sequence shown here is derived from an EMBL/GenBank/DDBJ whole genome shotgun (WGS) entry which is preliminary data.</text>
</comment>
<dbReference type="InterPro" id="IPR013783">
    <property type="entry name" value="Ig-like_fold"/>
</dbReference>
<keyword evidence="2" id="KW-1185">Reference proteome</keyword>
<evidence type="ECO:0008006" key="3">
    <source>
        <dbReference type="Google" id="ProtNLM"/>
    </source>
</evidence>
<dbReference type="SUPFAM" id="SSF49265">
    <property type="entry name" value="Fibronectin type III"/>
    <property type="match status" value="1"/>
</dbReference>
<name>A0ABR9EE76_9GAMM</name>
<proteinExistence type="predicted"/>
<dbReference type="Gene3D" id="2.60.40.10">
    <property type="entry name" value="Immunoglobulins"/>
    <property type="match status" value="1"/>
</dbReference>
<reference evidence="1 2" key="1">
    <citation type="submission" date="2015-03" db="EMBL/GenBank/DDBJ databases">
        <title>Genome sequence of Pseudoalteromonas aurantia.</title>
        <authorList>
            <person name="Xie B.-B."/>
            <person name="Rong J.-C."/>
            <person name="Qin Q.-L."/>
            <person name="Zhang Y.-Z."/>
        </authorList>
    </citation>
    <scope>NUCLEOTIDE SEQUENCE [LARGE SCALE GENOMIC DNA]</scope>
    <source>
        <strain evidence="1 2">208</strain>
    </source>
</reference>